<evidence type="ECO:0000313" key="8">
    <source>
        <dbReference type="EMBL" id="EPX74776.1"/>
    </source>
</evidence>
<dbReference type="AlphaFoldDB" id="S9Q0E1"/>
<accession>S9Q0E1</accession>
<dbReference type="InterPro" id="IPR040153">
    <property type="entry name" value="Rcf2"/>
</dbReference>
<dbReference type="Proteomes" id="UP000016088">
    <property type="component" value="Unassembled WGS sequence"/>
</dbReference>
<dbReference type="GO" id="GO:0005739">
    <property type="term" value="C:mitochondrion"/>
    <property type="evidence" value="ECO:0007669"/>
    <property type="project" value="UniProtKB-SubCell"/>
</dbReference>
<feature type="transmembrane region" description="Helical" evidence="6">
    <location>
        <begin position="148"/>
        <end position="167"/>
    </location>
</feature>
<reference evidence="8 9" key="1">
    <citation type="journal article" date="2011" name="Science">
        <title>Comparative functional genomics of the fission yeasts.</title>
        <authorList>
            <person name="Rhind N."/>
            <person name="Chen Z."/>
            <person name="Yassour M."/>
            <person name="Thompson D.A."/>
            <person name="Haas B.J."/>
            <person name="Habib N."/>
            <person name="Wapinski I."/>
            <person name="Roy S."/>
            <person name="Lin M.F."/>
            <person name="Heiman D.I."/>
            <person name="Young S.K."/>
            <person name="Furuya K."/>
            <person name="Guo Y."/>
            <person name="Pidoux A."/>
            <person name="Chen H.M."/>
            <person name="Robbertse B."/>
            <person name="Goldberg J.M."/>
            <person name="Aoki K."/>
            <person name="Bayne E.H."/>
            <person name="Berlin A.M."/>
            <person name="Desjardins C.A."/>
            <person name="Dobbs E."/>
            <person name="Dukaj L."/>
            <person name="Fan L."/>
            <person name="FitzGerald M.G."/>
            <person name="French C."/>
            <person name="Gujja S."/>
            <person name="Hansen K."/>
            <person name="Keifenheim D."/>
            <person name="Levin J.Z."/>
            <person name="Mosher R.A."/>
            <person name="Mueller C.A."/>
            <person name="Pfiffner J."/>
            <person name="Priest M."/>
            <person name="Russ C."/>
            <person name="Smialowska A."/>
            <person name="Swoboda P."/>
            <person name="Sykes S.M."/>
            <person name="Vaughn M."/>
            <person name="Vengrova S."/>
            <person name="Yoder R."/>
            <person name="Zeng Q."/>
            <person name="Allshire R."/>
            <person name="Baulcombe D."/>
            <person name="Birren B.W."/>
            <person name="Brown W."/>
            <person name="Ekwall K."/>
            <person name="Kellis M."/>
            <person name="Leatherwood J."/>
            <person name="Levin H."/>
            <person name="Margalit H."/>
            <person name="Martienssen R."/>
            <person name="Nieduszynski C.A."/>
            <person name="Spatafora J.W."/>
            <person name="Friedman N."/>
            <person name="Dalgaard J.Z."/>
            <person name="Baumann P."/>
            <person name="Niki H."/>
            <person name="Regev A."/>
            <person name="Nusbaum C."/>
        </authorList>
    </citation>
    <scope>NUCLEOTIDE SEQUENCE [LARGE SCALE GENOMIC DNA]</scope>
    <source>
        <strain evidence="9">yFS286</strain>
    </source>
</reference>
<dbReference type="RefSeq" id="XP_013016206.1">
    <property type="nucleotide sequence ID" value="XM_013160752.1"/>
</dbReference>
<dbReference type="EMBL" id="KE503206">
    <property type="protein sequence ID" value="EPX74776.1"/>
    <property type="molecule type" value="Genomic_DNA"/>
</dbReference>
<proteinExistence type="predicted"/>
<feature type="transmembrane region" description="Helical" evidence="6">
    <location>
        <begin position="109"/>
        <end position="127"/>
    </location>
</feature>
<name>S9Q0E1_SCHOY</name>
<dbReference type="PROSITE" id="PS51503">
    <property type="entry name" value="HIG1"/>
    <property type="match status" value="1"/>
</dbReference>
<dbReference type="GeneID" id="25031236"/>
<dbReference type="InterPro" id="IPR007667">
    <property type="entry name" value="Hypoxia_induced_domain"/>
</dbReference>
<evidence type="ECO:0000256" key="5">
    <source>
        <dbReference type="SAM" id="MobiDB-lite"/>
    </source>
</evidence>
<evidence type="ECO:0000313" key="9">
    <source>
        <dbReference type="Proteomes" id="UP000016088"/>
    </source>
</evidence>
<dbReference type="Pfam" id="PF04588">
    <property type="entry name" value="HIG_1_N"/>
    <property type="match status" value="1"/>
</dbReference>
<evidence type="ECO:0000256" key="2">
    <source>
        <dbReference type="ARBA" id="ARBA00022692"/>
    </source>
</evidence>
<dbReference type="OMA" id="GHENEHN"/>
<evidence type="ECO:0000256" key="3">
    <source>
        <dbReference type="ARBA" id="ARBA00022989"/>
    </source>
</evidence>
<dbReference type="GO" id="GO:0033617">
    <property type="term" value="P:mitochondrial respiratory chain complex IV assembly"/>
    <property type="evidence" value="ECO:0007669"/>
    <property type="project" value="TreeGrafter"/>
</dbReference>
<evidence type="ECO:0000256" key="6">
    <source>
        <dbReference type="SAM" id="Phobius"/>
    </source>
</evidence>
<dbReference type="PANTHER" id="PTHR28018">
    <property type="entry name" value="RESPIRATORY SUPERCOMPLEX FACTOR 2, MITOCHONDRIAL"/>
    <property type="match status" value="1"/>
</dbReference>
<evidence type="ECO:0000256" key="1">
    <source>
        <dbReference type="ARBA" id="ARBA00004173"/>
    </source>
</evidence>
<dbReference type="HOGENOM" id="CLU_079101_0_0_1"/>
<gene>
    <name evidence="8" type="ORF">SOCG_02258</name>
</gene>
<keyword evidence="2 6" id="KW-0812">Transmembrane</keyword>
<feature type="transmembrane region" description="Helical" evidence="6">
    <location>
        <begin position="20"/>
        <end position="41"/>
    </location>
</feature>
<dbReference type="eggNOG" id="ENOG502QT50">
    <property type="taxonomic scope" value="Eukaryota"/>
</dbReference>
<organism evidence="8 9">
    <name type="scientific">Schizosaccharomyces octosporus (strain yFS286)</name>
    <name type="common">Fission yeast</name>
    <name type="synonym">Octosporomyces octosporus</name>
    <dbReference type="NCBI Taxonomy" id="483514"/>
    <lineage>
        <taxon>Eukaryota</taxon>
        <taxon>Fungi</taxon>
        <taxon>Dikarya</taxon>
        <taxon>Ascomycota</taxon>
        <taxon>Taphrinomycotina</taxon>
        <taxon>Schizosaccharomycetes</taxon>
        <taxon>Schizosaccharomycetales</taxon>
        <taxon>Schizosaccharomycetaceae</taxon>
        <taxon>Schizosaccharomyces</taxon>
    </lineage>
</organism>
<dbReference type="PANTHER" id="PTHR28018:SF3">
    <property type="entry name" value="RESPIRATORY SUPERCOMPLEX FACTOR 2, MITOCHONDRIAL"/>
    <property type="match status" value="1"/>
</dbReference>
<keyword evidence="4 6" id="KW-0472">Membrane</keyword>
<evidence type="ECO:0000256" key="4">
    <source>
        <dbReference type="ARBA" id="ARBA00023136"/>
    </source>
</evidence>
<sequence length="246" mass="27383">MTLADQQETQAFNQSIYSALFRGGLVGSALGTLGCIVGSRYSPGFRRLSFPRKAWLVIGAGSAVSVIYADKATLRFDTNRFSKIKEVDDSAKHLPWKYRALYYYNEHKWPIILGTWASTLGLSMYAASRNRYDTLPQKLVQARMYAQGVTVLVLLGSVYLTAVANRLEPPTHEKLVTDPTDHSKLIPVETSSKEHYPGEYQWQVLVAKEEERLRQLNLPLRAGQSSSSSPSSSSSNDSDSSEKPSQ</sequence>
<protein>
    <submittedName>
        <fullName evidence="8">Fungal protein</fullName>
    </submittedName>
</protein>
<keyword evidence="3 6" id="KW-1133">Transmembrane helix</keyword>
<keyword evidence="9" id="KW-1185">Reference proteome</keyword>
<evidence type="ECO:0000259" key="7">
    <source>
        <dbReference type="PROSITE" id="PS51503"/>
    </source>
</evidence>
<dbReference type="VEuPathDB" id="FungiDB:SOCG_02258"/>
<dbReference type="OrthoDB" id="1915122at2759"/>
<feature type="domain" description="HIG1" evidence="7">
    <location>
        <begin position="80"/>
        <end position="172"/>
    </location>
</feature>
<feature type="compositionally biased region" description="Low complexity" evidence="5">
    <location>
        <begin position="225"/>
        <end position="238"/>
    </location>
</feature>
<comment type="subcellular location">
    <subcellularLocation>
        <location evidence="1">Mitochondrion</location>
    </subcellularLocation>
</comment>
<feature type="region of interest" description="Disordered" evidence="5">
    <location>
        <begin position="216"/>
        <end position="246"/>
    </location>
</feature>